<feature type="transmembrane region" description="Helical" evidence="1">
    <location>
        <begin position="12"/>
        <end position="34"/>
    </location>
</feature>
<evidence type="ECO:0000256" key="1">
    <source>
        <dbReference type="SAM" id="Phobius"/>
    </source>
</evidence>
<dbReference type="AlphaFoldDB" id="A0A9P6UND1"/>
<dbReference type="InterPro" id="IPR040410">
    <property type="entry name" value="UPF0658_Golgi"/>
</dbReference>
<accession>A0A9P6UND1</accession>
<keyword evidence="1" id="KW-0472">Membrane</keyword>
<protein>
    <submittedName>
        <fullName evidence="2">Uncharacterized protein</fullName>
    </submittedName>
</protein>
<feature type="transmembrane region" description="Helical" evidence="1">
    <location>
        <begin position="248"/>
        <end position="270"/>
    </location>
</feature>
<feature type="transmembrane region" description="Helical" evidence="1">
    <location>
        <begin position="78"/>
        <end position="99"/>
    </location>
</feature>
<evidence type="ECO:0000313" key="3">
    <source>
        <dbReference type="Proteomes" id="UP000738325"/>
    </source>
</evidence>
<dbReference type="OrthoDB" id="2448307at2759"/>
<reference evidence="2" key="1">
    <citation type="journal article" date="2020" name="Fungal Divers.">
        <title>Resolving the Mortierellaceae phylogeny through synthesis of multi-gene phylogenetics and phylogenomics.</title>
        <authorList>
            <person name="Vandepol N."/>
            <person name="Liber J."/>
            <person name="Desiro A."/>
            <person name="Na H."/>
            <person name="Kennedy M."/>
            <person name="Barry K."/>
            <person name="Grigoriev I.V."/>
            <person name="Miller A.N."/>
            <person name="O'Donnell K."/>
            <person name="Stajich J.E."/>
            <person name="Bonito G."/>
        </authorList>
    </citation>
    <scope>NUCLEOTIDE SEQUENCE</scope>
    <source>
        <strain evidence="2">REB-010B</strain>
    </source>
</reference>
<dbReference type="PANTHER" id="PTHR34391">
    <property type="entry name" value="UPF0658 GOLGI APPARATUS MEMBRANE PROTEIN C1952.10C-RELATED"/>
    <property type="match status" value="1"/>
</dbReference>
<gene>
    <name evidence="2" type="ORF">BGZ99_009590</name>
</gene>
<feature type="transmembrane region" description="Helical" evidence="1">
    <location>
        <begin position="164"/>
        <end position="185"/>
    </location>
</feature>
<sequence length="371" mass="41586">MISRLAGDSTWSRYSLVWSGIQALLIIALESVIFRLHLTESHNIQLIIGPATIALQQRPTFDKPDPQEIVQAARVLSVYHVLFIVAQVFQLILLCDAMFNKNTIQIIAIVIFNCAMVAYAGVQVKQASEILVRTPNDSLTNMILDFFALEATPKPYHASLPYEIAVLALMIVLASGFAFIAYKLYKEFGWSIYKKIGADLAMRDMYKVYQIFIMIVKFDIFFQLGFSAQFLSLTVESQTYSPEDLKNVLILHLILSTGASIILPFMAWYGLKRESKIAMGCFIAGGFATLVYNVIKLNQVFSDAPRFAGANKFLSFFLIVNLLLGIATMYFAWVCMKNFNNGLNAHIGKVSGTNIYPMESVSGPSKRWSIE</sequence>
<keyword evidence="1" id="KW-0812">Transmembrane</keyword>
<name>A0A9P6UND1_9FUNG</name>
<keyword evidence="1" id="KW-1133">Transmembrane helix</keyword>
<proteinExistence type="predicted"/>
<feature type="transmembrane region" description="Helical" evidence="1">
    <location>
        <begin position="206"/>
        <end position="228"/>
    </location>
</feature>
<evidence type="ECO:0000313" key="2">
    <source>
        <dbReference type="EMBL" id="KAG0312313.1"/>
    </source>
</evidence>
<feature type="transmembrane region" description="Helical" evidence="1">
    <location>
        <begin position="106"/>
        <end position="124"/>
    </location>
</feature>
<comment type="caution">
    <text evidence="2">The sequence shown here is derived from an EMBL/GenBank/DDBJ whole genome shotgun (WGS) entry which is preliminary data.</text>
</comment>
<dbReference type="GO" id="GO:0005794">
    <property type="term" value="C:Golgi apparatus"/>
    <property type="evidence" value="ECO:0007669"/>
    <property type="project" value="TreeGrafter"/>
</dbReference>
<dbReference type="Proteomes" id="UP000738325">
    <property type="component" value="Unassembled WGS sequence"/>
</dbReference>
<organism evidence="2 3">
    <name type="scientific">Dissophora globulifera</name>
    <dbReference type="NCBI Taxonomy" id="979702"/>
    <lineage>
        <taxon>Eukaryota</taxon>
        <taxon>Fungi</taxon>
        <taxon>Fungi incertae sedis</taxon>
        <taxon>Mucoromycota</taxon>
        <taxon>Mortierellomycotina</taxon>
        <taxon>Mortierellomycetes</taxon>
        <taxon>Mortierellales</taxon>
        <taxon>Mortierellaceae</taxon>
        <taxon>Dissophora</taxon>
    </lineage>
</organism>
<dbReference type="EMBL" id="JAAAIP010000825">
    <property type="protein sequence ID" value="KAG0312313.1"/>
    <property type="molecule type" value="Genomic_DNA"/>
</dbReference>
<dbReference type="PANTHER" id="PTHR34391:SF1">
    <property type="entry name" value="UPF0658 GOLGI APPARATUS MEMBRANE PROTEIN C1952.10C-RELATED"/>
    <property type="match status" value="1"/>
</dbReference>
<keyword evidence="3" id="KW-1185">Reference proteome</keyword>
<feature type="transmembrane region" description="Helical" evidence="1">
    <location>
        <begin position="277"/>
        <end position="295"/>
    </location>
</feature>
<feature type="transmembrane region" description="Helical" evidence="1">
    <location>
        <begin position="315"/>
        <end position="336"/>
    </location>
</feature>